<evidence type="ECO:0000259" key="1">
    <source>
        <dbReference type="Pfam" id="PF20445"/>
    </source>
</evidence>
<dbReference type="InterPro" id="IPR046835">
    <property type="entry name" value="RHS_N"/>
</dbReference>
<evidence type="ECO:0000313" key="3">
    <source>
        <dbReference type="Proteomes" id="UP000007350"/>
    </source>
</evidence>
<reference evidence="2 3" key="1">
    <citation type="journal article" date="2012" name="BMC Genomics">
        <title>Comparative genomic analysis of human infective Trypanosoma cruzi lineages with the bat-restricted subspecies T. cruzi marinkellei.</title>
        <authorList>
            <person name="Franzen O."/>
            <person name="Talavera-Lopez C."/>
            <person name="Ochaya S."/>
            <person name="Butler C.E."/>
            <person name="Messenger L.A."/>
            <person name="Lewis M.D."/>
            <person name="Llewellyn M.S."/>
            <person name="Marinkelle C.J."/>
            <person name="Tyler K.M."/>
            <person name="Miles M.A."/>
            <person name="Andersson B."/>
        </authorList>
    </citation>
    <scope>NUCLEOTIDE SEQUENCE [LARGE SCALE GENOMIC DNA]</scope>
    <source>
        <strain evidence="2 3">B7</strain>
    </source>
</reference>
<sequence>MWDFSRSPDTYIKNQQLLEEIYNLRDYQILTDRSKLSSRGVNFLNDWRDFKEKHTLSPLAKEKINGALTQIRTELARWEAEERAKWRAEENVRQDTEEKTTKLEGFYKSVYDAKWHHVLGFPGDGSKMEDRMEVHEGKPPNSWTYKSEGSDFEKDDSVEQFCPPRPRLMVLTSDRGWPYSWRENKPILDCYVNCEVDRVWQIVKRGLDYFSS</sequence>
<keyword evidence="3" id="KW-1185">Reference proteome</keyword>
<accession>K2MAA0</accession>
<evidence type="ECO:0000313" key="2">
    <source>
        <dbReference type="EMBL" id="EKF32023.1"/>
    </source>
</evidence>
<dbReference type="EMBL" id="AHKC01010467">
    <property type="protein sequence ID" value="EKF32023.1"/>
    <property type="molecule type" value="Genomic_DNA"/>
</dbReference>
<name>K2MAA0_TRYCR</name>
<protein>
    <submittedName>
        <fullName evidence="2">Retrotransposon hot spot (RHS) protein, putative</fullName>
    </submittedName>
</protein>
<dbReference type="AlphaFoldDB" id="K2MAA0"/>
<comment type="caution">
    <text evidence="2">The sequence shown here is derived from an EMBL/GenBank/DDBJ whole genome shotgun (WGS) entry which is preliminary data.</text>
</comment>
<dbReference type="OrthoDB" id="251532at2759"/>
<feature type="domain" description="Retrotransposon hot spot protein N-terminal" evidence="1">
    <location>
        <begin position="107"/>
        <end position="209"/>
    </location>
</feature>
<dbReference type="InterPro" id="IPR006518">
    <property type="entry name" value="Trypano_RHS"/>
</dbReference>
<organism evidence="2 3">
    <name type="scientific">Trypanosoma cruzi marinkellei</name>
    <dbReference type="NCBI Taxonomy" id="85056"/>
    <lineage>
        <taxon>Eukaryota</taxon>
        <taxon>Discoba</taxon>
        <taxon>Euglenozoa</taxon>
        <taxon>Kinetoplastea</taxon>
        <taxon>Metakinetoplastina</taxon>
        <taxon>Trypanosomatida</taxon>
        <taxon>Trypanosomatidae</taxon>
        <taxon>Trypanosoma</taxon>
        <taxon>Schizotrypanum</taxon>
    </lineage>
</organism>
<dbReference type="Proteomes" id="UP000007350">
    <property type="component" value="Unassembled WGS sequence"/>
</dbReference>
<gene>
    <name evidence="2" type="ORF">MOQ_004133</name>
</gene>
<dbReference type="Pfam" id="PF20445">
    <property type="entry name" value="RHS_N"/>
    <property type="match status" value="1"/>
</dbReference>
<proteinExistence type="predicted"/>
<dbReference type="NCBIfam" id="TIGR01631">
    <property type="entry name" value="Trypano_RHS"/>
    <property type="match status" value="1"/>
</dbReference>